<dbReference type="Gene3D" id="3.40.630.30">
    <property type="match status" value="1"/>
</dbReference>
<evidence type="ECO:0000313" key="3">
    <source>
        <dbReference type="Proteomes" id="UP000252706"/>
    </source>
</evidence>
<accession>A0A366WKA7</accession>
<keyword evidence="2" id="KW-0808">Transferase</keyword>
<proteinExistence type="predicted"/>
<gene>
    <name evidence="2" type="ORF">DS909_21485</name>
</gene>
<dbReference type="Proteomes" id="UP000252706">
    <property type="component" value="Unassembled WGS sequence"/>
</dbReference>
<dbReference type="InterPro" id="IPR000182">
    <property type="entry name" value="GNAT_dom"/>
</dbReference>
<reference evidence="2 3" key="1">
    <citation type="submission" date="2018-07" db="EMBL/GenBank/DDBJ databases">
        <title>Modular assembly of carbohydrate-degrading microbial communities in the ocean.</title>
        <authorList>
            <person name="Enke T.N."/>
            <person name="Datta M.S."/>
            <person name="Schwartzman J.A."/>
            <person name="Cermak N."/>
            <person name="Schmitz D.A."/>
            <person name="Barrere J."/>
            <person name="Cordero O.X."/>
        </authorList>
    </citation>
    <scope>NUCLEOTIDE SEQUENCE [LARGE SCALE GENOMIC DNA]</scope>
    <source>
        <strain evidence="2 3">C3M10</strain>
    </source>
</reference>
<evidence type="ECO:0000313" key="2">
    <source>
        <dbReference type="EMBL" id="RBW50435.1"/>
    </source>
</evidence>
<dbReference type="RefSeq" id="WP_113825642.1">
    <property type="nucleotide sequence ID" value="NZ_QOCE01000048.1"/>
</dbReference>
<dbReference type="InterPro" id="IPR016181">
    <property type="entry name" value="Acyl_CoA_acyltransferase"/>
</dbReference>
<comment type="caution">
    <text evidence="2">The sequence shown here is derived from an EMBL/GenBank/DDBJ whole genome shotgun (WGS) entry which is preliminary data.</text>
</comment>
<name>A0A366WKA7_9RHOB</name>
<organism evidence="2 3">
    <name type="scientific">Phaeobacter gallaeciensis</name>
    <dbReference type="NCBI Taxonomy" id="60890"/>
    <lineage>
        <taxon>Bacteria</taxon>
        <taxon>Pseudomonadati</taxon>
        <taxon>Pseudomonadota</taxon>
        <taxon>Alphaproteobacteria</taxon>
        <taxon>Rhodobacterales</taxon>
        <taxon>Roseobacteraceae</taxon>
        <taxon>Phaeobacter</taxon>
    </lineage>
</organism>
<dbReference type="GO" id="GO:0016747">
    <property type="term" value="F:acyltransferase activity, transferring groups other than amino-acyl groups"/>
    <property type="evidence" value="ECO:0007669"/>
    <property type="project" value="InterPro"/>
</dbReference>
<dbReference type="PROSITE" id="PS51186">
    <property type="entry name" value="GNAT"/>
    <property type="match status" value="1"/>
</dbReference>
<dbReference type="AlphaFoldDB" id="A0A366WKA7"/>
<feature type="domain" description="N-acetyltransferase" evidence="1">
    <location>
        <begin position="12"/>
        <end position="166"/>
    </location>
</feature>
<dbReference type="PANTHER" id="PTHR43792">
    <property type="entry name" value="GNAT FAMILY, PUTATIVE (AFU_ORTHOLOGUE AFUA_3G00765)-RELATED-RELATED"/>
    <property type="match status" value="1"/>
</dbReference>
<evidence type="ECO:0000259" key="1">
    <source>
        <dbReference type="PROSITE" id="PS51186"/>
    </source>
</evidence>
<dbReference type="SUPFAM" id="SSF55729">
    <property type="entry name" value="Acyl-CoA N-acyltransferases (Nat)"/>
    <property type="match status" value="1"/>
</dbReference>
<dbReference type="Pfam" id="PF13302">
    <property type="entry name" value="Acetyltransf_3"/>
    <property type="match status" value="1"/>
</dbReference>
<dbReference type="InterPro" id="IPR051531">
    <property type="entry name" value="N-acetyltransferase"/>
</dbReference>
<protein>
    <submittedName>
        <fullName evidence="2">GNAT family N-acetyltransferase</fullName>
    </submittedName>
</protein>
<dbReference type="PANTHER" id="PTHR43792:SF1">
    <property type="entry name" value="N-ACETYLTRANSFERASE DOMAIN-CONTAINING PROTEIN"/>
    <property type="match status" value="1"/>
</dbReference>
<dbReference type="OrthoDB" id="6293260at2"/>
<sequence length="180" mass="19814">MIQIPTISTPRLTLRPLEARDFASFSDFFASDRSKFVGGPATAEQSWRMLAGELGHWQLRGYGRWAVEETATGKLAGVIGPWNPHGWPEPELGWDLMNGFEGQGYATEAALAAREYAYDTLGWTTAISLVAPENNGSRSVAKRMGATYEGLFDHERHGTLEIWRHPAPNDLTAGGMEAYA</sequence>
<dbReference type="EMBL" id="QOCE01000048">
    <property type="protein sequence ID" value="RBW50435.1"/>
    <property type="molecule type" value="Genomic_DNA"/>
</dbReference>